<sequence>MTKAIMFQGTGSDVGKSLIVAGLCRAFTRRGLTVLPFKPQNMSNNAAVTADGGEIGRAQALQALACGVAPTVHMNPVLLKPQSDKGAQVVVQGRVRGSYMARDYQGDKPNLLGAVMESFAILKQTADLVIVEGAGSPAEVNLRAGDIANMGFAVAADCPVVLIGDIDRGGVIASIVGTEVLLDEMDKRMIAGFLINKFRGDIRLFDDGLTITEQRSGWRSFGVVPFLPIVAKLPAEDAVALSQPPTDTSGQIHIVVPMLSRISNFDDFDPLKAEEDVFLEMIPPGRPLPRSADLIIIPGTKSTIVDLKFLRAQGWDIDILNHHRHGGRVMGICGGYQMLGQIISDPDGIEGDAGEVAGLGLLDVSTCLTDDKRLEQVTGVYLPSGEKIRGYEMHMGRTSGPDCARPLLDMAGPQDGAQSTGGRVMGCYLHGLFAENRFRAAFLSEFQTRDAGLRDYDAGVEQALNQLADHLEQHLDLDALYAAAR</sequence>
<comment type="caution">
    <text evidence="10">The sequence shown here is derived from an EMBL/GenBank/DDBJ whole genome shotgun (WGS) entry which is preliminary data.</text>
</comment>
<dbReference type="AlphaFoldDB" id="A0A2G4YNV0"/>
<dbReference type="Gene3D" id="3.40.50.300">
    <property type="entry name" value="P-loop containing nucleotide triphosphate hydrolases"/>
    <property type="match status" value="1"/>
</dbReference>
<feature type="active site" description="Nucleophile" evidence="7">
    <location>
        <position position="333"/>
    </location>
</feature>
<dbReference type="InterPro" id="IPR002586">
    <property type="entry name" value="CobQ/CobB/MinD/ParA_Nub-bd_dom"/>
</dbReference>
<evidence type="ECO:0000313" key="10">
    <source>
        <dbReference type="EMBL" id="PHZ83994.1"/>
    </source>
</evidence>
<dbReference type="CDD" id="cd05389">
    <property type="entry name" value="CobQ_N"/>
    <property type="match status" value="1"/>
</dbReference>
<evidence type="ECO:0000256" key="6">
    <source>
        <dbReference type="ARBA" id="ARBA00025166"/>
    </source>
</evidence>
<dbReference type="InterPro" id="IPR047045">
    <property type="entry name" value="CobQ_N"/>
</dbReference>
<keyword evidence="5 7" id="KW-0315">Glutamine amidotransferase</keyword>
<dbReference type="InterPro" id="IPR027417">
    <property type="entry name" value="P-loop_NTPase"/>
</dbReference>
<dbReference type="NCBIfam" id="TIGR00313">
    <property type="entry name" value="cobQ"/>
    <property type="match status" value="1"/>
</dbReference>
<keyword evidence="11" id="KW-1185">Reference proteome</keyword>
<evidence type="ECO:0000259" key="8">
    <source>
        <dbReference type="Pfam" id="PF01656"/>
    </source>
</evidence>
<evidence type="ECO:0000256" key="7">
    <source>
        <dbReference type="HAMAP-Rule" id="MF_00028"/>
    </source>
</evidence>
<dbReference type="Pfam" id="PF01656">
    <property type="entry name" value="CbiA"/>
    <property type="match status" value="1"/>
</dbReference>
<feature type="domain" description="CobB/CobQ-like glutamine amidotransferase" evidence="9">
    <location>
        <begin position="254"/>
        <end position="437"/>
    </location>
</feature>
<evidence type="ECO:0000256" key="2">
    <source>
        <dbReference type="ARBA" id="ARBA00006205"/>
    </source>
</evidence>
<proteinExistence type="inferred from homology"/>
<dbReference type="Proteomes" id="UP000229730">
    <property type="component" value="Unassembled WGS sequence"/>
</dbReference>
<dbReference type="SUPFAM" id="SSF52540">
    <property type="entry name" value="P-loop containing nucleoside triphosphate hydrolases"/>
    <property type="match status" value="1"/>
</dbReference>
<dbReference type="GO" id="GO:0009236">
    <property type="term" value="P:cobalamin biosynthetic process"/>
    <property type="evidence" value="ECO:0007669"/>
    <property type="project" value="UniProtKB-UniRule"/>
</dbReference>
<dbReference type="Gene3D" id="3.40.50.880">
    <property type="match status" value="1"/>
</dbReference>
<organism evidence="10 11">
    <name type="scientific">Paremcibacter congregatus</name>
    <dbReference type="NCBI Taxonomy" id="2043170"/>
    <lineage>
        <taxon>Bacteria</taxon>
        <taxon>Pseudomonadati</taxon>
        <taxon>Pseudomonadota</taxon>
        <taxon>Alphaproteobacteria</taxon>
        <taxon>Emcibacterales</taxon>
        <taxon>Emcibacteraceae</taxon>
        <taxon>Paremcibacter</taxon>
    </lineage>
</organism>
<dbReference type="PANTHER" id="PTHR21343">
    <property type="entry name" value="DETHIOBIOTIN SYNTHETASE"/>
    <property type="match status" value="1"/>
</dbReference>
<evidence type="ECO:0000313" key="11">
    <source>
        <dbReference type="Proteomes" id="UP000229730"/>
    </source>
</evidence>
<dbReference type="RefSeq" id="WP_099474479.1">
    <property type="nucleotide sequence ID" value="NZ_CP041025.1"/>
</dbReference>
<dbReference type="InterPro" id="IPR029062">
    <property type="entry name" value="Class_I_gatase-like"/>
</dbReference>
<dbReference type="InterPro" id="IPR004459">
    <property type="entry name" value="CobQ_synth"/>
</dbReference>
<dbReference type="PROSITE" id="PS51274">
    <property type="entry name" value="GATASE_COBBQ"/>
    <property type="match status" value="1"/>
</dbReference>
<dbReference type="InParanoid" id="A0A2G4YNV0"/>
<comment type="similarity">
    <text evidence="2 7">Belongs to the CobB/CobQ family. CobQ subfamily.</text>
</comment>
<dbReference type="PANTHER" id="PTHR21343:SF1">
    <property type="entry name" value="COBYRIC ACID SYNTHASE"/>
    <property type="match status" value="1"/>
</dbReference>
<keyword evidence="4 7" id="KW-0169">Cobalamin biosynthesis</keyword>
<dbReference type="OrthoDB" id="9808302at2"/>
<evidence type="ECO:0000256" key="4">
    <source>
        <dbReference type="ARBA" id="ARBA00022573"/>
    </source>
</evidence>
<dbReference type="GO" id="GO:0015420">
    <property type="term" value="F:ABC-type vitamin B12 transporter activity"/>
    <property type="evidence" value="ECO:0007669"/>
    <property type="project" value="UniProtKB-UniRule"/>
</dbReference>
<feature type="domain" description="CobQ/CobB/MinD/ParA nucleotide binding" evidence="8">
    <location>
        <begin position="5"/>
        <end position="237"/>
    </location>
</feature>
<comment type="pathway">
    <text evidence="1 7">Cofactor biosynthesis; adenosylcobalamin biosynthesis.</text>
</comment>
<protein>
    <recommendedName>
        <fullName evidence="3 7">Cobyric acid synthase</fullName>
    </recommendedName>
</protein>
<evidence type="ECO:0000256" key="1">
    <source>
        <dbReference type="ARBA" id="ARBA00004953"/>
    </source>
</evidence>
<dbReference type="InterPro" id="IPR011698">
    <property type="entry name" value="GATase_3"/>
</dbReference>
<dbReference type="Pfam" id="PF07685">
    <property type="entry name" value="GATase_3"/>
    <property type="match status" value="1"/>
</dbReference>
<comment type="function">
    <text evidence="6 7">Catalyzes amidations at positions B, D, E, and G on adenosylcobyrinic A,C-diamide. NH(2) groups are provided by glutamine, and one molecule of ATP is hydrogenolyzed for each amidation.</text>
</comment>
<dbReference type="HAMAP" id="MF_00028">
    <property type="entry name" value="CobQ"/>
    <property type="match status" value="1"/>
</dbReference>
<dbReference type="InterPro" id="IPR033949">
    <property type="entry name" value="CobQ_GATase1"/>
</dbReference>
<evidence type="ECO:0000256" key="3">
    <source>
        <dbReference type="ARBA" id="ARBA00019833"/>
    </source>
</evidence>
<name>A0A2G4YNV0_9PROT</name>
<gene>
    <name evidence="7" type="primary">cobQ</name>
    <name evidence="10" type="ORF">CRD36_14390</name>
</gene>
<reference evidence="10 11" key="1">
    <citation type="submission" date="2017-10" db="EMBL/GenBank/DDBJ databases">
        <title>Frigbacter circumglobatus gen. nov. sp. nov., isolated from sediment cultured in situ.</title>
        <authorList>
            <person name="Zhao Z."/>
        </authorList>
    </citation>
    <scope>NUCLEOTIDE SEQUENCE [LARGE SCALE GENOMIC DNA]</scope>
    <source>
        <strain evidence="10 11">ZYL</strain>
    </source>
</reference>
<dbReference type="UniPathway" id="UPA00148"/>
<dbReference type="NCBIfam" id="NF001989">
    <property type="entry name" value="PRK00784.1"/>
    <property type="match status" value="1"/>
</dbReference>
<dbReference type="GO" id="GO:0003824">
    <property type="term" value="F:catalytic activity"/>
    <property type="evidence" value="ECO:0007669"/>
    <property type="project" value="InterPro"/>
</dbReference>
<dbReference type="EMBL" id="PDEM01000029">
    <property type="protein sequence ID" value="PHZ83994.1"/>
    <property type="molecule type" value="Genomic_DNA"/>
</dbReference>
<dbReference type="SUPFAM" id="SSF52317">
    <property type="entry name" value="Class I glutamine amidotransferase-like"/>
    <property type="match status" value="1"/>
</dbReference>
<evidence type="ECO:0000259" key="9">
    <source>
        <dbReference type="Pfam" id="PF07685"/>
    </source>
</evidence>
<feature type="active site" evidence="7">
    <location>
        <position position="430"/>
    </location>
</feature>
<dbReference type="CDD" id="cd01750">
    <property type="entry name" value="GATase1_CobQ"/>
    <property type="match status" value="1"/>
</dbReference>
<evidence type="ECO:0000256" key="5">
    <source>
        <dbReference type="ARBA" id="ARBA00022962"/>
    </source>
</evidence>
<accession>A0A2G4YNV0</accession>